<dbReference type="PRINTS" id="PR00778">
    <property type="entry name" value="HTHARSR"/>
</dbReference>
<keyword evidence="3" id="KW-0804">Transcription</keyword>
<reference evidence="5 6" key="1">
    <citation type="submission" date="2018-08" db="EMBL/GenBank/DDBJ databases">
        <title>Wenzhouxiangella salilacus sp. nov., a novel bacterium isolated from a saline lake in Xinjiang Province, China.</title>
        <authorList>
            <person name="Han S."/>
        </authorList>
    </citation>
    <scope>NUCLEOTIDE SEQUENCE [LARGE SCALE GENOMIC DNA]</scope>
    <source>
        <strain evidence="5 6">XDB06</strain>
    </source>
</reference>
<name>A0A3E1K9K1_9GAMM</name>
<protein>
    <submittedName>
        <fullName evidence="5">ArsR family transcriptional regulator</fullName>
    </submittedName>
</protein>
<dbReference type="EMBL" id="QUZK01000030">
    <property type="protein sequence ID" value="RFF30825.1"/>
    <property type="molecule type" value="Genomic_DNA"/>
</dbReference>
<keyword evidence="2" id="KW-0238">DNA-binding</keyword>
<dbReference type="RefSeq" id="WP_116650323.1">
    <property type="nucleotide sequence ID" value="NZ_QUZK01000030.1"/>
</dbReference>
<dbReference type="Pfam" id="PF01022">
    <property type="entry name" value="HTH_5"/>
    <property type="match status" value="1"/>
</dbReference>
<dbReference type="InterPro" id="IPR011991">
    <property type="entry name" value="ArsR-like_HTH"/>
</dbReference>
<dbReference type="PANTHER" id="PTHR43132:SF2">
    <property type="entry name" value="ARSENICAL RESISTANCE OPERON REPRESSOR ARSR-RELATED"/>
    <property type="match status" value="1"/>
</dbReference>
<dbReference type="SMART" id="SM00418">
    <property type="entry name" value="HTH_ARSR"/>
    <property type="match status" value="1"/>
</dbReference>
<dbReference type="InterPro" id="IPR001845">
    <property type="entry name" value="HTH_ArsR_DNA-bd_dom"/>
</dbReference>
<sequence>MSETYQGVPPDLADLDSDQARQAATLLRALANPTRLMLLCSLVEGEHSVGELNERIPMSQSALSQHLARLREEQLVATRRQSQTIYYRIADPMVLELITPLHRRFCSPEEPPTCS</sequence>
<dbReference type="NCBIfam" id="NF033788">
    <property type="entry name" value="HTH_metalloreg"/>
    <property type="match status" value="1"/>
</dbReference>
<organism evidence="5 6">
    <name type="scientific">Wenzhouxiangella sediminis</name>
    <dbReference type="NCBI Taxonomy" id="1792836"/>
    <lineage>
        <taxon>Bacteria</taxon>
        <taxon>Pseudomonadati</taxon>
        <taxon>Pseudomonadota</taxon>
        <taxon>Gammaproteobacteria</taxon>
        <taxon>Chromatiales</taxon>
        <taxon>Wenzhouxiangellaceae</taxon>
        <taxon>Wenzhouxiangella</taxon>
    </lineage>
</organism>
<dbReference type="InterPro" id="IPR036390">
    <property type="entry name" value="WH_DNA-bd_sf"/>
</dbReference>
<dbReference type="PROSITE" id="PS50987">
    <property type="entry name" value="HTH_ARSR_2"/>
    <property type="match status" value="1"/>
</dbReference>
<dbReference type="PANTHER" id="PTHR43132">
    <property type="entry name" value="ARSENICAL RESISTANCE OPERON REPRESSOR ARSR-RELATED"/>
    <property type="match status" value="1"/>
</dbReference>
<evidence type="ECO:0000259" key="4">
    <source>
        <dbReference type="PROSITE" id="PS50987"/>
    </source>
</evidence>
<feature type="domain" description="HTH arsR-type" evidence="4">
    <location>
        <begin position="15"/>
        <end position="109"/>
    </location>
</feature>
<dbReference type="OrthoDB" id="9796124at2"/>
<evidence type="ECO:0000313" key="6">
    <source>
        <dbReference type="Proteomes" id="UP000260351"/>
    </source>
</evidence>
<evidence type="ECO:0000256" key="3">
    <source>
        <dbReference type="ARBA" id="ARBA00023163"/>
    </source>
</evidence>
<evidence type="ECO:0000256" key="2">
    <source>
        <dbReference type="ARBA" id="ARBA00023125"/>
    </source>
</evidence>
<dbReference type="InterPro" id="IPR036388">
    <property type="entry name" value="WH-like_DNA-bd_sf"/>
</dbReference>
<dbReference type="GO" id="GO:0003700">
    <property type="term" value="F:DNA-binding transcription factor activity"/>
    <property type="evidence" value="ECO:0007669"/>
    <property type="project" value="InterPro"/>
</dbReference>
<evidence type="ECO:0000313" key="5">
    <source>
        <dbReference type="EMBL" id="RFF30825.1"/>
    </source>
</evidence>
<accession>A0A3E1K9K1</accession>
<dbReference type="Proteomes" id="UP000260351">
    <property type="component" value="Unassembled WGS sequence"/>
</dbReference>
<dbReference type="AlphaFoldDB" id="A0A3E1K9K1"/>
<evidence type="ECO:0000256" key="1">
    <source>
        <dbReference type="ARBA" id="ARBA00023015"/>
    </source>
</evidence>
<keyword evidence="6" id="KW-1185">Reference proteome</keyword>
<keyword evidence="1" id="KW-0805">Transcription regulation</keyword>
<dbReference type="Gene3D" id="1.10.10.10">
    <property type="entry name" value="Winged helix-like DNA-binding domain superfamily/Winged helix DNA-binding domain"/>
    <property type="match status" value="1"/>
</dbReference>
<dbReference type="GO" id="GO:0003677">
    <property type="term" value="F:DNA binding"/>
    <property type="evidence" value="ECO:0007669"/>
    <property type="project" value="UniProtKB-KW"/>
</dbReference>
<proteinExistence type="predicted"/>
<dbReference type="CDD" id="cd00090">
    <property type="entry name" value="HTH_ARSR"/>
    <property type="match status" value="1"/>
</dbReference>
<gene>
    <name evidence="5" type="ORF">DZC52_06510</name>
</gene>
<dbReference type="InterPro" id="IPR051011">
    <property type="entry name" value="Metal_resp_trans_reg"/>
</dbReference>
<dbReference type="SUPFAM" id="SSF46785">
    <property type="entry name" value="Winged helix' DNA-binding domain"/>
    <property type="match status" value="1"/>
</dbReference>
<comment type="caution">
    <text evidence="5">The sequence shown here is derived from an EMBL/GenBank/DDBJ whole genome shotgun (WGS) entry which is preliminary data.</text>
</comment>